<protein>
    <recommendedName>
        <fullName evidence="3">Asl1-like glycosyl hydrolase catalytic domain-containing protein</fullName>
    </recommendedName>
</protein>
<evidence type="ECO:0000259" key="3">
    <source>
        <dbReference type="Pfam" id="PF11790"/>
    </source>
</evidence>
<feature type="region of interest" description="Disordered" evidence="1">
    <location>
        <begin position="108"/>
        <end position="129"/>
    </location>
</feature>
<dbReference type="InterPro" id="IPR024655">
    <property type="entry name" value="Asl1_glyco_hydro_catalytic"/>
</dbReference>
<dbReference type="GO" id="GO:0071966">
    <property type="term" value="P:fungal-type cell wall polysaccharide metabolic process"/>
    <property type="evidence" value="ECO:0007669"/>
    <property type="project" value="TreeGrafter"/>
</dbReference>
<reference evidence="4" key="1">
    <citation type="journal article" date="2020" name="Stud. Mycol.">
        <title>101 Dothideomycetes genomes: a test case for predicting lifestyles and emergence of pathogens.</title>
        <authorList>
            <person name="Haridas S."/>
            <person name="Albert R."/>
            <person name="Binder M."/>
            <person name="Bloem J."/>
            <person name="Labutti K."/>
            <person name="Salamov A."/>
            <person name="Andreopoulos B."/>
            <person name="Baker S."/>
            <person name="Barry K."/>
            <person name="Bills G."/>
            <person name="Bluhm B."/>
            <person name="Cannon C."/>
            <person name="Castanera R."/>
            <person name="Culley D."/>
            <person name="Daum C."/>
            <person name="Ezra D."/>
            <person name="Gonzalez J."/>
            <person name="Henrissat B."/>
            <person name="Kuo A."/>
            <person name="Liang C."/>
            <person name="Lipzen A."/>
            <person name="Lutzoni F."/>
            <person name="Magnuson J."/>
            <person name="Mondo S."/>
            <person name="Nolan M."/>
            <person name="Ohm R."/>
            <person name="Pangilinan J."/>
            <person name="Park H.-J."/>
            <person name="Ramirez L."/>
            <person name="Alfaro M."/>
            <person name="Sun H."/>
            <person name="Tritt A."/>
            <person name="Yoshinaga Y."/>
            <person name="Zwiers L.-H."/>
            <person name="Turgeon B."/>
            <person name="Goodwin S."/>
            <person name="Spatafora J."/>
            <person name="Crous P."/>
            <person name="Grigoriev I."/>
        </authorList>
    </citation>
    <scope>NUCLEOTIDE SEQUENCE</scope>
    <source>
        <strain evidence="4">CBS 675.92</strain>
    </source>
</reference>
<evidence type="ECO:0000256" key="1">
    <source>
        <dbReference type="SAM" id="MobiDB-lite"/>
    </source>
</evidence>
<evidence type="ECO:0000313" key="4">
    <source>
        <dbReference type="EMBL" id="KAF1954747.1"/>
    </source>
</evidence>
<evidence type="ECO:0000256" key="2">
    <source>
        <dbReference type="SAM" id="SignalP"/>
    </source>
</evidence>
<dbReference type="AlphaFoldDB" id="A0A6A5U0N0"/>
<dbReference type="PANTHER" id="PTHR34154:SF3">
    <property type="entry name" value="ALKALI-SENSITIVE LINKAGE PROTEIN 1"/>
    <property type="match status" value="1"/>
</dbReference>
<evidence type="ECO:0000313" key="5">
    <source>
        <dbReference type="Proteomes" id="UP000800035"/>
    </source>
</evidence>
<dbReference type="GO" id="GO:0009277">
    <property type="term" value="C:fungal-type cell wall"/>
    <property type="evidence" value="ECO:0007669"/>
    <property type="project" value="TreeGrafter"/>
</dbReference>
<feature type="domain" description="Asl1-like glycosyl hydrolase catalytic" evidence="3">
    <location>
        <begin position="43"/>
        <end position="293"/>
    </location>
</feature>
<dbReference type="SUPFAM" id="SSF51445">
    <property type="entry name" value="(Trans)glycosidases"/>
    <property type="match status" value="1"/>
</dbReference>
<dbReference type="EMBL" id="ML976997">
    <property type="protein sequence ID" value="KAF1954747.1"/>
    <property type="molecule type" value="Genomic_DNA"/>
</dbReference>
<feature type="chain" id="PRO_5025373937" description="Asl1-like glycosyl hydrolase catalytic domain-containing protein" evidence="2">
    <location>
        <begin position="31"/>
        <end position="337"/>
    </location>
</feature>
<dbReference type="PANTHER" id="PTHR34154">
    <property type="entry name" value="ALKALI-SENSITIVE LINKAGE PROTEIN 1"/>
    <property type="match status" value="1"/>
</dbReference>
<dbReference type="InterPro" id="IPR053183">
    <property type="entry name" value="ASL1"/>
</dbReference>
<accession>A0A6A5U0N0</accession>
<sequence>MLPPTHRSRRQRRIITCTLLTTSLFQTATAQAHRASKRGLSYVANANAPDNSLLTTTTSPISWYYNWSPYPPPQVPSNNLSFVPLIHGTSEASSSQVSNQINSLPPSSTHILSFNEPDGSKDSGGSSITPEDAAKSYIEHIVPYRNNGRKWKISHPSTTGSGNGLEWLKKFNESCYKIDGKNGCPTDFIAAHWYGGFSGLAGWLGTLNEFYNTNTSRDPPIKIWVTELALPQMDAEATLQMMNQTLPYLDGQENVEKYAWFGAFRTRNANGWTGDGVALFDNSGGLTKLGALYLGGEANGFKEGQKGEGNTDAAGHVFVSWSLLLCLSLAAGIFGTF</sequence>
<dbReference type="OrthoDB" id="5959761at2759"/>
<proteinExistence type="predicted"/>
<dbReference type="Proteomes" id="UP000800035">
    <property type="component" value="Unassembled WGS sequence"/>
</dbReference>
<organism evidence="4 5">
    <name type="scientific">Byssothecium circinans</name>
    <dbReference type="NCBI Taxonomy" id="147558"/>
    <lineage>
        <taxon>Eukaryota</taxon>
        <taxon>Fungi</taxon>
        <taxon>Dikarya</taxon>
        <taxon>Ascomycota</taxon>
        <taxon>Pezizomycotina</taxon>
        <taxon>Dothideomycetes</taxon>
        <taxon>Pleosporomycetidae</taxon>
        <taxon>Pleosporales</taxon>
        <taxon>Massarineae</taxon>
        <taxon>Massarinaceae</taxon>
        <taxon>Byssothecium</taxon>
    </lineage>
</organism>
<keyword evidence="2" id="KW-0732">Signal</keyword>
<name>A0A6A5U0N0_9PLEO</name>
<dbReference type="Pfam" id="PF11790">
    <property type="entry name" value="Glyco_hydro_cc"/>
    <property type="match status" value="1"/>
</dbReference>
<dbReference type="InterPro" id="IPR017853">
    <property type="entry name" value="GH"/>
</dbReference>
<feature type="signal peptide" evidence="2">
    <location>
        <begin position="1"/>
        <end position="30"/>
    </location>
</feature>
<dbReference type="Gene3D" id="3.20.20.80">
    <property type="entry name" value="Glycosidases"/>
    <property type="match status" value="1"/>
</dbReference>
<keyword evidence="5" id="KW-1185">Reference proteome</keyword>
<gene>
    <name evidence="4" type="ORF">CC80DRAFT_493525</name>
</gene>